<dbReference type="InterPro" id="IPR041685">
    <property type="entry name" value="AAA_GajA/Old/RecF-like"/>
</dbReference>
<dbReference type="AlphaFoldDB" id="A0A841U1P6"/>
<evidence type="ECO:0000313" key="2">
    <source>
        <dbReference type="EMBL" id="MBB6692041.1"/>
    </source>
</evidence>
<protein>
    <submittedName>
        <fullName evidence="2">AAA family ATPase</fullName>
    </submittedName>
</protein>
<proteinExistence type="predicted"/>
<keyword evidence="3" id="KW-1185">Reference proteome</keyword>
<dbReference type="InterPro" id="IPR027417">
    <property type="entry name" value="P-loop_NTPase"/>
</dbReference>
<name>A0A841U1P6_9BACL</name>
<evidence type="ECO:0000313" key="3">
    <source>
        <dbReference type="Proteomes" id="UP000553776"/>
    </source>
</evidence>
<feature type="non-terminal residue" evidence="2">
    <location>
        <position position="191"/>
    </location>
</feature>
<organism evidence="2 3">
    <name type="scientific">Cohnella xylanilytica</name>
    <dbReference type="NCBI Taxonomy" id="557555"/>
    <lineage>
        <taxon>Bacteria</taxon>
        <taxon>Bacillati</taxon>
        <taxon>Bacillota</taxon>
        <taxon>Bacilli</taxon>
        <taxon>Bacillales</taxon>
        <taxon>Paenibacillaceae</taxon>
        <taxon>Cohnella</taxon>
    </lineage>
</organism>
<gene>
    <name evidence="2" type="ORF">H7B90_11580</name>
</gene>
<sequence length="191" mass="22146">MEIISQIEIRYFRSIYYLKITKNNSLNIFSGGNDAGKSNILKALNLFFNSQTDFRTEVNFYNDFNFSRLKEVRQESIKGKQFIQIRITFKRGDRSPNTLPEYFTVTRTWHRGSVTPTQSDDLEKRLKGTTISLTKARASLSRFLDSLKYEYIPAIKDNQLFNYIMIDLQEALFNYGNAKGNLIGNNSTFAA</sequence>
<dbReference type="EMBL" id="JACJVR010000045">
    <property type="protein sequence ID" value="MBB6692041.1"/>
    <property type="molecule type" value="Genomic_DNA"/>
</dbReference>
<evidence type="ECO:0000259" key="1">
    <source>
        <dbReference type="Pfam" id="PF13175"/>
    </source>
</evidence>
<feature type="domain" description="Endonuclease GajA/Old nuclease/RecF-like AAA" evidence="1">
    <location>
        <begin position="4"/>
        <end position="137"/>
    </location>
</feature>
<comment type="caution">
    <text evidence="2">The sequence shown here is derived from an EMBL/GenBank/DDBJ whole genome shotgun (WGS) entry which is preliminary data.</text>
</comment>
<dbReference type="Proteomes" id="UP000553776">
    <property type="component" value="Unassembled WGS sequence"/>
</dbReference>
<dbReference type="Gene3D" id="3.40.50.300">
    <property type="entry name" value="P-loop containing nucleotide triphosphate hydrolases"/>
    <property type="match status" value="1"/>
</dbReference>
<accession>A0A841U1P6</accession>
<dbReference type="Pfam" id="PF13175">
    <property type="entry name" value="AAA_15"/>
    <property type="match status" value="1"/>
</dbReference>
<reference evidence="2 3" key="1">
    <citation type="submission" date="2020-08" db="EMBL/GenBank/DDBJ databases">
        <title>Cohnella phylogeny.</title>
        <authorList>
            <person name="Dunlap C."/>
        </authorList>
    </citation>
    <scope>NUCLEOTIDE SEQUENCE [LARGE SCALE GENOMIC DNA]</scope>
    <source>
        <strain evidence="2 3">DSM 25239</strain>
    </source>
</reference>
<dbReference type="RefSeq" id="WP_185136036.1">
    <property type="nucleotide sequence ID" value="NZ_JACJVR010000045.1"/>
</dbReference>
<dbReference type="SUPFAM" id="SSF52540">
    <property type="entry name" value="P-loop containing nucleoside triphosphate hydrolases"/>
    <property type="match status" value="1"/>
</dbReference>